<dbReference type="PANTHER" id="PTHR21152:SF40">
    <property type="entry name" value="ALANINE--GLYOXYLATE AMINOTRANSFERASE"/>
    <property type="match status" value="1"/>
</dbReference>
<evidence type="ECO:0000256" key="7">
    <source>
        <dbReference type="RuleBase" id="RU004504"/>
    </source>
</evidence>
<feature type="modified residue" description="N6-(pyridoxal phosphate)lysine" evidence="5">
    <location>
        <position position="191"/>
    </location>
</feature>
<organism evidence="9 10">
    <name type="scientific">Candidatus Schekmanbacteria bacterium RBG_16_38_10</name>
    <dbReference type="NCBI Taxonomy" id="1817879"/>
    <lineage>
        <taxon>Bacteria</taxon>
        <taxon>Candidatus Schekmaniibacteriota</taxon>
    </lineage>
</organism>
<dbReference type="Pfam" id="PF00266">
    <property type="entry name" value="Aminotran_5"/>
    <property type="match status" value="1"/>
</dbReference>
<evidence type="ECO:0000256" key="5">
    <source>
        <dbReference type="PIRSR" id="PIRSR000524-50"/>
    </source>
</evidence>
<feature type="binding site" evidence="4">
    <location>
        <position position="334"/>
    </location>
    <ligand>
        <name>substrate</name>
    </ligand>
</feature>
<dbReference type="GO" id="GO:0004760">
    <property type="term" value="F:L-serine-pyruvate transaminase activity"/>
    <property type="evidence" value="ECO:0007669"/>
    <property type="project" value="TreeGrafter"/>
</dbReference>
<evidence type="ECO:0000256" key="3">
    <source>
        <dbReference type="ARBA" id="ARBA00022898"/>
    </source>
</evidence>
<dbReference type="FunFam" id="3.90.1150.10:FF:000031">
    <property type="entry name" value="Serine--glyoxylate aminotransferase"/>
    <property type="match status" value="1"/>
</dbReference>
<dbReference type="PIRSF" id="PIRSF000524">
    <property type="entry name" value="SPT"/>
    <property type="match status" value="1"/>
</dbReference>
<gene>
    <name evidence="9" type="ORF">A2W05_00830</name>
</gene>
<evidence type="ECO:0000313" key="9">
    <source>
        <dbReference type="EMBL" id="OGL47706.1"/>
    </source>
</evidence>
<evidence type="ECO:0000256" key="4">
    <source>
        <dbReference type="PIRSR" id="PIRSR000524-1"/>
    </source>
</evidence>
<reference evidence="9 10" key="1">
    <citation type="journal article" date="2016" name="Nat. Commun.">
        <title>Thousands of microbial genomes shed light on interconnected biogeochemical processes in an aquifer system.</title>
        <authorList>
            <person name="Anantharaman K."/>
            <person name="Brown C.T."/>
            <person name="Hug L.A."/>
            <person name="Sharon I."/>
            <person name="Castelle C.J."/>
            <person name="Probst A.J."/>
            <person name="Thomas B.C."/>
            <person name="Singh A."/>
            <person name="Wilkins M.J."/>
            <person name="Karaoz U."/>
            <person name="Brodie E.L."/>
            <person name="Williams K.H."/>
            <person name="Hubbard S.S."/>
            <person name="Banfield J.F."/>
        </authorList>
    </citation>
    <scope>NUCLEOTIDE SEQUENCE [LARGE SCALE GENOMIC DNA]</scope>
</reference>
<accession>A0A1F7S1M2</accession>
<evidence type="ECO:0000313" key="10">
    <source>
        <dbReference type="Proteomes" id="UP000178797"/>
    </source>
</evidence>
<dbReference type="InterPro" id="IPR020578">
    <property type="entry name" value="Aminotrans_V_PyrdxlP_BS"/>
</dbReference>
<dbReference type="InterPro" id="IPR015421">
    <property type="entry name" value="PyrdxlP-dep_Trfase_major"/>
</dbReference>
<dbReference type="Gene3D" id="3.90.1150.10">
    <property type="entry name" value="Aspartate Aminotransferase, domain 1"/>
    <property type="match status" value="1"/>
</dbReference>
<dbReference type="Proteomes" id="UP000178797">
    <property type="component" value="Unassembled WGS sequence"/>
</dbReference>
<evidence type="ECO:0000259" key="8">
    <source>
        <dbReference type="Pfam" id="PF00266"/>
    </source>
</evidence>
<evidence type="ECO:0000256" key="1">
    <source>
        <dbReference type="ARBA" id="ARBA00001933"/>
    </source>
</evidence>
<dbReference type="EMBL" id="MGDE01000021">
    <property type="protein sequence ID" value="OGL47706.1"/>
    <property type="molecule type" value="Genomic_DNA"/>
</dbReference>
<comment type="similarity">
    <text evidence="2 6">Belongs to the class-V pyridoxal-phosphate-dependent aminotransferase family.</text>
</comment>
<name>A0A1F7S1M2_9BACT</name>
<comment type="caution">
    <text evidence="9">The sequence shown here is derived from an EMBL/GenBank/DDBJ whole genome shotgun (WGS) entry which is preliminary data.</text>
</comment>
<dbReference type="InterPro" id="IPR024169">
    <property type="entry name" value="SP_NH2Trfase/AEP_transaminase"/>
</dbReference>
<dbReference type="AlphaFoldDB" id="A0A1F7S1M2"/>
<dbReference type="InterPro" id="IPR000192">
    <property type="entry name" value="Aminotrans_V_dom"/>
</dbReference>
<proteinExistence type="inferred from homology"/>
<dbReference type="SUPFAM" id="SSF53383">
    <property type="entry name" value="PLP-dependent transferases"/>
    <property type="match status" value="1"/>
</dbReference>
<feature type="domain" description="Aminotransferase class V" evidence="8">
    <location>
        <begin position="5"/>
        <end position="326"/>
    </location>
</feature>
<dbReference type="FunFam" id="3.40.640.10:FF:000054">
    <property type="entry name" value="Serine--glyoxylate aminotransferase"/>
    <property type="match status" value="1"/>
</dbReference>
<dbReference type="PANTHER" id="PTHR21152">
    <property type="entry name" value="AMINOTRANSFERASE CLASS V"/>
    <property type="match status" value="1"/>
</dbReference>
<comment type="cofactor">
    <cofactor evidence="1 5 7">
        <name>pyridoxal 5'-phosphate</name>
        <dbReference type="ChEBI" id="CHEBI:597326"/>
    </cofactor>
</comment>
<dbReference type="GO" id="GO:0019265">
    <property type="term" value="P:glycine biosynthetic process, by transamination of glyoxylate"/>
    <property type="evidence" value="ECO:0007669"/>
    <property type="project" value="TreeGrafter"/>
</dbReference>
<dbReference type="Gene3D" id="3.40.640.10">
    <property type="entry name" value="Type I PLP-dependent aspartate aminotransferase-like (Major domain)"/>
    <property type="match status" value="1"/>
</dbReference>
<dbReference type="GO" id="GO:0008453">
    <property type="term" value="F:alanine-glyoxylate transaminase activity"/>
    <property type="evidence" value="ECO:0007669"/>
    <property type="project" value="TreeGrafter"/>
</dbReference>
<sequence length="379" mass="41692">MEKKYLLAPGPTPIPPEILLAMAEPIIHHRAPVFSILFDEVRKGLKYVYQTKNDVLILASSGTGGMEGAIVNTLSKGDKAIVVRGGKFGERWGNICQVYGVEPIFIDVEWGRSVNPELIFDLLKKSPDIKAVCLQASETSTGVAHDVKKIGEFVKKLDNTITIVDAITALGVFDIKTDEWGLDVVISGSQKAFMLPPGLAFVSMSEKALKFSEKSNLPKFYFDFKKEKKNQEKNQTAYTPAVSLIIGLNKVLQDIQKEELEKVFQRHHKLAEATRGSMKALGLELLAKDIPSDACTAVMAPQGVDGQAIVKTLREKYKITIAGGQDHLKGKIFRIAHLGYFDRFDIIIAVAAVEMTLKELGAKIELGRGVRAAEEILGR</sequence>
<dbReference type="PROSITE" id="PS00595">
    <property type="entry name" value="AA_TRANSFER_CLASS_5"/>
    <property type="match status" value="1"/>
</dbReference>
<dbReference type="InterPro" id="IPR015424">
    <property type="entry name" value="PyrdxlP-dep_Trfase"/>
</dbReference>
<keyword evidence="9" id="KW-0808">Transferase</keyword>
<evidence type="ECO:0000256" key="2">
    <source>
        <dbReference type="ARBA" id="ARBA00009236"/>
    </source>
</evidence>
<dbReference type="InterPro" id="IPR015422">
    <property type="entry name" value="PyrdxlP-dep_Trfase_small"/>
</dbReference>
<keyword evidence="3 5" id="KW-0663">Pyridoxal phosphate</keyword>
<evidence type="ECO:0000256" key="6">
    <source>
        <dbReference type="RuleBase" id="RU004075"/>
    </source>
</evidence>
<keyword evidence="9" id="KW-0032">Aminotransferase</keyword>
<protein>
    <submittedName>
        <fullName evidence="9">Class V aminotransferase</fullName>
    </submittedName>
</protein>